<feature type="compositionally biased region" description="Pro residues" evidence="1">
    <location>
        <begin position="1197"/>
        <end position="1215"/>
    </location>
</feature>
<organism evidence="3 4">
    <name type="scientific">Piloderma croceum (strain F 1598)</name>
    <dbReference type="NCBI Taxonomy" id="765440"/>
    <lineage>
        <taxon>Eukaryota</taxon>
        <taxon>Fungi</taxon>
        <taxon>Dikarya</taxon>
        <taxon>Basidiomycota</taxon>
        <taxon>Agaricomycotina</taxon>
        <taxon>Agaricomycetes</taxon>
        <taxon>Agaricomycetidae</taxon>
        <taxon>Atheliales</taxon>
        <taxon>Atheliaceae</taxon>
        <taxon>Piloderma</taxon>
    </lineage>
</organism>
<feature type="compositionally biased region" description="Basic and acidic residues" evidence="1">
    <location>
        <begin position="215"/>
        <end position="224"/>
    </location>
</feature>
<feature type="compositionally biased region" description="Low complexity" evidence="1">
    <location>
        <begin position="565"/>
        <end position="586"/>
    </location>
</feature>
<feature type="compositionally biased region" description="Polar residues" evidence="1">
    <location>
        <begin position="232"/>
        <end position="243"/>
    </location>
</feature>
<dbReference type="Proteomes" id="UP000054166">
    <property type="component" value="Unassembled WGS sequence"/>
</dbReference>
<feature type="region of interest" description="Disordered" evidence="1">
    <location>
        <begin position="1187"/>
        <end position="1270"/>
    </location>
</feature>
<dbReference type="InParanoid" id="A0A0C3FP59"/>
<dbReference type="HOGENOM" id="CLU_244691_0_0_1"/>
<evidence type="ECO:0000256" key="1">
    <source>
        <dbReference type="SAM" id="MobiDB-lite"/>
    </source>
</evidence>
<dbReference type="STRING" id="765440.A0A0C3FP59"/>
<sequence>MSDQPPSKPKPGSLRDRIAAFENKPAAAPGPTPPRPKPAGVSWKPKIPSPPSSPQQGSVSGGAEKKAVGGMNASDAKESIGLGGSLKERMAALQGKGAFGAPDSGASAPPKPATQKPKWKPPPAVSPPADEEKSSSDTGTVVRSPPPIVHKSSEDESPSADTEHRSDRAGEEAEEHDPEEAERQRRAAIAARMARLGGTRVGMAPPVFGKKPSIKKSDPPKDEETQSLDGKPTSSPGDPSLKSSFVEGAPEVETPDKSVAEGSTEYFTGAVPRRSSTSSSLLSVDSASQASKSPSSMPVPSVPRRAAPPRKKIPKSPSPVPDTHILDNQLKDSPETSIDIKSGAVAESEHELQADRQEEIGEVDKEGVGDLPEANKSPAPRKLTPMLSDGHMVDESPQVEENENETKEVFGGDHGTREPEIYVGEPAETHGDSSDIPASAEKETNPVEAAQAGELQEDAVEEPTEDLTEEEEVARRKRVAEKLGKMGGFNPLAPPLVASPPANDGAERKDSVSEEVEHLVASPSKFVSETTRQGSRDSAIALPASPLVHRSTDSPPLASENFPNSRSLSPTASTPPSSSSTSLTSPFQFNFSEGSVSQERPGYDYRRLASGIEAPTRKESTKSVESGNRPDPVSQEDALDLSQPNKEFRRDAEGHERVDDNIRGKQLQERLSPDHEMSTANIEEEADDDGEPFAPHDHNEGSELATENARSIAPVSPVSNISVRPDIVQDSSGLEGLALRSQPPELQAQLEAQDPPVSSRPSRRSIPPPPALVDEETVAQEIPQIQETMKPFEKCAPLSPPQRSMPPLPRQSGDFTTKNLVSPAGPRSQPGKTGSTSVPGTSSFDSPTRLEQQSSSSARPVPHTLVIEDMHEYEILDEEEGDPIDPAFHSPSKTPPRSGDSSLPPTASQEPPVPPVPVLEHDPTSEEDPVDTRRRTIAERMAKLGGIKLGAPSPIGRAPPSAARLETIFPEQPGMPAQENASEEVPLTEEEEERARKQRIASKLAGMGGVGMFGAPQRAPPQPRIRKETSEATAPISSPSPPQRAVPPSRPPPPPNQPDAGSELESHHTSEDGVRVEAEDSELEEVHYDDVVEPEAPPPIPSRGARRSSNLFPAGTTASPPPQKPIQTSRPLPGGRPPIPSIPFNRRSNVPKSSDDFVPSSARMGSFDISLSTPLTASPPSEYVMVEEPVNILSEDAPPPSLRPGRGPPSRPVPPSVTDSGTSGWELPSIPTFDGPQLDLSLSSWSEDSTSYPTPPTSQSPQPPQQAGRPLDQALAKPLADVQLSPDQLMAVWGRVGVQICESATTLFENSKKTLVGDGSYYGFVEAVFRQVPNAMPPSSSGYGYLIYAQTGPSVSRRVSEILPGDVVELYDAKLKGHKGLQSYHQDVGAGEPLVGIVNEFEVKKSKVKIFQANQHVGQQTVESVSYRLDDLKSGVVKIFRVLEA</sequence>
<evidence type="ECO:0000313" key="4">
    <source>
        <dbReference type="Proteomes" id="UP000054166"/>
    </source>
</evidence>
<keyword evidence="4" id="KW-1185">Reference proteome</keyword>
<name>A0A0C3FP59_PILCF</name>
<gene>
    <name evidence="3" type="ORF">PILCRDRAFT_821853</name>
</gene>
<feature type="compositionally biased region" description="Basic and acidic residues" evidence="1">
    <location>
        <begin position="646"/>
        <end position="677"/>
    </location>
</feature>
<feature type="compositionally biased region" description="Pro residues" evidence="1">
    <location>
        <begin position="28"/>
        <end position="37"/>
    </location>
</feature>
<feature type="compositionally biased region" description="Polar residues" evidence="1">
    <location>
        <begin position="899"/>
        <end position="909"/>
    </location>
</feature>
<reference evidence="4" key="2">
    <citation type="submission" date="2015-01" db="EMBL/GenBank/DDBJ databases">
        <title>Evolutionary Origins and Diversification of the Mycorrhizal Mutualists.</title>
        <authorList>
            <consortium name="DOE Joint Genome Institute"/>
            <consortium name="Mycorrhizal Genomics Consortium"/>
            <person name="Kohler A."/>
            <person name="Kuo A."/>
            <person name="Nagy L.G."/>
            <person name="Floudas D."/>
            <person name="Copeland A."/>
            <person name="Barry K.W."/>
            <person name="Cichocki N."/>
            <person name="Veneault-Fourrey C."/>
            <person name="LaButti K."/>
            <person name="Lindquist E.A."/>
            <person name="Lipzen A."/>
            <person name="Lundell T."/>
            <person name="Morin E."/>
            <person name="Murat C."/>
            <person name="Riley R."/>
            <person name="Ohm R."/>
            <person name="Sun H."/>
            <person name="Tunlid A."/>
            <person name="Henrissat B."/>
            <person name="Grigoriev I.V."/>
            <person name="Hibbett D.S."/>
            <person name="Martin F."/>
        </authorList>
    </citation>
    <scope>NUCLEOTIDE SEQUENCE [LARGE SCALE GENOMIC DNA]</scope>
    <source>
        <strain evidence="4">F 1598</strain>
    </source>
</reference>
<accession>A0A0C3FP59</accession>
<evidence type="ECO:0000313" key="3">
    <source>
        <dbReference type="EMBL" id="KIM81016.1"/>
    </source>
</evidence>
<feature type="compositionally biased region" description="Basic and acidic residues" evidence="1">
    <location>
        <begin position="347"/>
        <end position="368"/>
    </location>
</feature>
<dbReference type="InterPro" id="IPR057402">
    <property type="entry name" value="AIM3_BBC1_C"/>
</dbReference>
<feature type="compositionally biased region" description="Basic and acidic residues" evidence="1">
    <location>
        <begin position="919"/>
        <end position="939"/>
    </location>
</feature>
<feature type="compositionally biased region" description="Polar residues" evidence="1">
    <location>
        <begin position="830"/>
        <end position="858"/>
    </location>
</feature>
<feature type="domain" description="BBC1/AIM3 cysteine proteinase-fold" evidence="2">
    <location>
        <begin position="1282"/>
        <end position="1444"/>
    </location>
</feature>
<protein>
    <recommendedName>
        <fullName evidence="2">BBC1/AIM3 cysteine proteinase-fold domain-containing protein</fullName>
    </recommendedName>
</protein>
<feature type="compositionally biased region" description="Pro residues" evidence="1">
    <location>
        <begin position="1038"/>
        <end position="1057"/>
    </location>
</feature>
<feature type="compositionally biased region" description="Basic and acidic residues" evidence="1">
    <location>
        <begin position="404"/>
        <end position="420"/>
    </location>
</feature>
<dbReference type="EMBL" id="KN833001">
    <property type="protein sequence ID" value="KIM81016.1"/>
    <property type="molecule type" value="Genomic_DNA"/>
</dbReference>
<reference evidence="3 4" key="1">
    <citation type="submission" date="2014-04" db="EMBL/GenBank/DDBJ databases">
        <authorList>
            <consortium name="DOE Joint Genome Institute"/>
            <person name="Kuo A."/>
            <person name="Tarkka M."/>
            <person name="Buscot F."/>
            <person name="Kohler A."/>
            <person name="Nagy L.G."/>
            <person name="Floudas D."/>
            <person name="Copeland A."/>
            <person name="Barry K.W."/>
            <person name="Cichocki N."/>
            <person name="Veneault-Fourrey C."/>
            <person name="LaButti K."/>
            <person name="Lindquist E.A."/>
            <person name="Lipzen A."/>
            <person name="Lundell T."/>
            <person name="Morin E."/>
            <person name="Murat C."/>
            <person name="Sun H."/>
            <person name="Tunlid A."/>
            <person name="Henrissat B."/>
            <person name="Grigoriev I.V."/>
            <person name="Hibbett D.S."/>
            <person name="Martin F."/>
            <person name="Nordberg H.P."/>
            <person name="Cantor M.N."/>
            <person name="Hua S.X."/>
        </authorList>
    </citation>
    <scope>NUCLEOTIDE SEQUENCE [LARGE SCALE GENOMIC DNA]</scope>
    <source>
        <strain evidence="3 4">F 1598</strain>
    </source>
</reference>
<feature type="compositionally biased region" description="Low complexity" evidence="1">
    <location>
        <begin position="275"/>
        <end position="305"/>
    </location>
</feature>
<feature type="compositionally biased region" description="Basic and acidic residues" evidence="1">
    <location>
        <begin position="161"/>
        <end position="171"/>
    </location>
</feature>
<evidence type="ECO:0000259" key="2">
    <source>
        <dbReference type="Pfam" id="PF25459"/>
    </source>
</evidence>
<proteinExistence type="predicted"/>
<feature type="compositionally biased region" description="Basic and acidic residues" evidence="1">
    <location>
        <begin position="1064"/>
        <end position="1090"/>
    </location>
</feature>
<feature type="region of interest" description="Disordered" evidence="1">
    <location>
        <begin position="1"/>
        <end position="939"/>
    </location>
</feature>
<feature type="compositionally biased region" description="Polar residues" evidence="1">
    <location>
        <begin position="587"/>
        <end position="598"/>
    </location>
</feature>
<feature type="compositionally biased region" description="Acidic residues" evidence="1">
    <location>
        <begin position="682"/>
        <end position="691"/>
    </location>
</feature>
<feature type="compositionally biased region" description="Pro residues" evidence="1">
    <location>
        <begin position="1253"/>
        <end position="1264"/>
    </location>
</feature>
<feature type="region of interest" description="Disordered" evidence="1">
    <location>
        <begin position="971"/>
        <end position="1165"/>
    </location>
</feature>
<feature type="compositionally biased region" description="Acidic residues" evidence="1">
    <location>
        <begin position="455"/>
        <end position="472"/>
    </location>
</feature>
<dbReference type="OrthoDB" id="207120at2759"/>
<dbReference type="Pfam" id="PF25459">
    <property type="entry name" value="AIM3_BBC1_C"/>
    <property type="match status" value="1"/>
</dbReference>
<feature type="compositionally biased region" description="Low complexity" evidence="1">
    <location>
        <begin position="1238"/>
        <end position="1252"/>
    </location>
</feature>
<feature type="compositionally biased region" description="Pro residues" evidence="1">
    <location>
        <begin position="798"/>
        <end position="809"/>
    </location>
</feature>
<feature type="compositionally biased region" description="Basic and acidic residues" evidence="1">
    <location>
        <begin position="505"/>
        <end position="518"/>
    </location>
</feature>